<organism evidence="1 2">
    <name type="scientific">Jannaschia seosinensis</name>
    <dbReference type="NCBI Taxonomy" id="313367"/>
    <lineage>
        <taxon>Bacteria</taxon>
        <taxon>Pseudomonadati</taxon>
        <taxon>Pseudomonadota</taxon>
        <taxon>Alphaproteobacteria</taxon>
        <taxon>Rhodobacterales</taxon>
        <taxon>Roseobacteraceae</taxon>
        <taxon>Jannaschia</taxon>
    </lineage>
</organism>
<sequence>MSTDYELSLSSSDGTTARITIVDSLNPLPGSDTWTAADNSQWEVNGGTVTSWGSGGAYLSGPVGVQSIFLDGFEKSTKAKDTGDGEKNYEGGTFPAGSFRWRCTSTS</sequence>
<protein>
    <submittedName>
        <fullName evidence="1">Uncharacterized protein</fullName>
    </submittedName>
</protein>
<dbReference type="EMBL" id="CYPR01000196">
    <property type="protein sequence ID" value="CUH40178.1"/>
    <property type="molecule type" value="Genomic_DNA"/>
</dbReference>
<keyword evidence="2" id="KW-1185">Reference proteome</keyword>
<evidence type="ECO:0000313" key="2">
    <source>
        <dbReference type="Proteomes" id="UP000049455"/>
    </source>
</evidence>
<dbReference type="Proteomes" id="UP000049455">
    <property type="component" value="Unassembled WGS sequence"/>
</dbReference>
<name>A0A0M7BDN4_9RHOB</name>
<accession>A0A0M7BDN4</accession>
<evidence type="ECO:0000313" key="1">
    <source>
        <dbReference type="EMBL" id="CUH40178.1"/>
    </source>
</evidence>
<reference evidence="1 2" key="1">
    <citation type="submission" date="2015-09" db="EMBL/GenBank/DDBJ databases">
        <authorList>
            <person name="Jackson K.R."/>
            <person name="Lunt B.L."/>
            <person name="Fisher J.N.B."/>
            <person name="Gardner A.V."/>
            <person name="Bailey M.E."/>
            <person name="Deus L.M."/>
            <person name="Earl A.S."/>
            <person name="Gibby P.D."/>
            <person name="Hartmann K.A."/>
            <person name="Liu J.E."/>
            <person name="Manci A.M."/>
            <person name="Nielsen D.A."/>
            <person name="Solomon M.B."/>
            <person name="Breakwell D.P."/>
            <person name="Burnett S.H."/>
            <person name="Grose J.H."/>
        </authorList>
    </citation>
    <scope>NUCLEOTIDE SEQUENCE [LARGE SCALE GENOMIC DNA]</scope>
    <source>
        <strain evidence="1 2">CECT 7799</strain>
    </source>
</reference>
<gene>
    <name evidence="1" type="ORF">JSE7799_02908</name>
</gene>
<dbReference type="AlphaFoldDB" id="A0A0M7BDN4"/>
<proteinExistence type="predicted"/>